<sequence length="313" mass="33256">MKPFKLTTSLLATLILTACGGGGGSSHSDTPKAVNPTVSKPTQTAPSQPTASPNTATSQAQPQPTTPNAEASSSSQPSVKPKVNTKPHTFVEVRELPKGEVKTEDIGFGTLTGYNNQYSFSGAWREQKTSAEIVVDTIKMPLAKSLKLGGLTGYALANTLEAAWNAGLKNPDREIFYFGDETPSATVDNLRGKATYSGVASRYDNVTSEVKNIGTSTLYADFDNKKLNGKLAIDGLWRRNISLKDTDIVGNSFKGKAVAGEGHLLRTVEGAYEGKFFGPNAEEIAGKAIFKGEAIIGQLKDLDTSFSATKKTK</sequence>
<dbReference type="InterPro" id="IPR001677">
    <property type="entry name" value="TbpB_B_D"/>
</dbReference>
<feature type="compositionally biased region" description="Polar residues" evidence="1">
    <location>
        <begin position="36"/>
        <end position="52"/>
    </location>
</feature>
<dbReference type="InterPro" id="IPR011250">
    <property type="entry name" value="OMP/PagP_B-barrel"/>
</dbReference>
<feature type="domain" description="Transferrin-binding protein B C-lobe/N-lobe beta-barrel" evidence="3">
    <location>
        <begin position="192"/>
        <end position="309"/>
    </location>
</feature>
<evidence type="ECO:0000256" key="1">
    <source>
        <dbReference type="SAM" id="MobiDB-lite"/>
    </source>
</evidence>
<evidence type="ECO:0000256" key="2">
    <source>
        <dbReference type="SAM" id="SignalP"/>
    </source>
</evidence>
<evidence type="ECO:0000313" key="5">
    <source>
        <dbReference type="Proteomes" id="UP000297396"/>
    </source>
</evidence>
<dbReference type="PROSITE" id="PS51257">
    <property type="entry name" value="PROKAR_LIPOPROTEIN"/>
    <property type="match status" value="1"/>
</dbReference>
<dbReference type="Pfam" id="PF01298">
    <property type="entry name" value="TbpB_B_D"/>
    <property type="match status" value="1"/>
</dbReference>
<reference evidence="4 5" key="1">
    <citation type="submission" date="2019-03" db="EMBL/GenBank/DDBJ databases">
        <title>Diversity of the mouse oral microbiome.</title>
        <authorList>
            <person name="Joseph S."/>
            <person name="Aduse-Opoku J."/>
            <person name="Curtis M."/>
            <person name="Wade W."/>
            <person name="Hashim A."/>
        </authorList>
    </citation>
    <scope>NUCLEOTIDE SEQUENCE [LARGE SCALE GENOMIC DNA]</scope>
    <source>
        <strain evidence="4 5">WT12</strain>
    </source>
</reference>
<protein>
    <submittedName>
        <fullName evidence="4">ABC transporter substrate-binding protein</fullName>
    </submittedName>
</protein>
<dbReference type="SUPFAM" id="SSF56925">
    <property type="entry name" value="OMPA-like"/>
    <property type="match status" value="1"/>
</dbReference>
<proteinExistence type="predicted"/>
<comment type="caution">
    <text evidence="4">The sequence shown here is derived from an EMBL/GenBank/DDBJ whole genome shotgun (WGS) entry which is preliminary data.</text>
</comment>
<dbReference type="AlphaFoldDB" id="A0A4Y9K2N8"/>
<dbReference type="OrthoDB" id="5688196at2"/>
<dbReference type="EMBL" id="SPPA01000008">
    <property type="protein sequence ID" value="TFV11057.1"/>
    <property type="molecule type" value="Genomic_DNA"/>
</dbReference>
<accession>A0A4Y9K2N8</accession>
<gene>
    <name evidence="4" type="ORF">E4T80_04925</name>
</gene>
<keyword evidence="2" id="KW-0732">Signal</keyword>
<feature type="signal peptide" evidence="2">
    <location>
        <begin position="1"/>
        <end position="20"/>
    </location>
</feature>
<feature type="region of interest" description="Disordered" evidence="1">
    <location>
        <begin position="21"/>
        <end position="91"/>
    </location>
</feature>
<evidence type="ECO:0000313" key="4">
    <source>
        <dbReference type="EMBL" id="TFV11057.1"/>
    </source>
</evidence>
<feature type="compositionally biased region" description="Low complexity" evidence="1">
    <location>
        <begin position="53"/>
        <end position="82"/>
    </location>
</feature>
<dbReference type="Gene3D" id="2.40.160.90">
    <property type="match status" value="1"/>
</dbReference>
<dbReference type="Proteomes" id="UP000297396">
    <property type="component" value="Unassembled WGS sequence"/>
</dbReference>
<dbReference type="RefSeq" id="WP_135055599.1">
    <property type="nucleotide sequence ID" value="NZ_JADGLC010000008.1"/>
</dbReference>
<organism evidence="4 5">
    <name type="scientific">Muribacter muris</name>
    <dbReference type="NCBI Taxonomy" id="67855"/>
    <lineage>
        <taxon>Bacteria</taxon>
        <taxon>Pseudomonadati</taxon>
        <taxon>Pseudomonadota</taxon>
        <taxon>Gammaproteobacteria</taxon>
        <taxon>Pasteurellales</taxon>
        <taxon>Pasteurellaceae</taxon>
        <taxon>Muribacter</taxon>
    </lineage>
</organism>
<name>A0A4Y9K2N8_9PAST</name>
<dbReference type="NCBIfam" id="NF041636">
    <property type="entry name" value="slam_lipo"/>
    <property type="match status" value="1"/>
</dbReference>
<feature type="chain" id="PRO_5021211021" evidence="2">
    <location>
        <begin position="21"/>
        <end position="313"/>
    </location>
</feature>
<evidence type="ECO:0000259" key="3">
    <source>
        <dbReference type="Pfam" id="PF01298"/>
    </source>
</evidence>
<dbReference type="InterPro" id="IPR054843">
    <property type="entry name" value="Slam_hemophilin_C"/>
</dbReference>